<dbReference type="PROSITE" id="PS00394">
    <property type="entry name" value="DNA_PHOTOLYASES_1_1"/>
    <property type="match status" value="1"/>
</dbReference>
<comment type="cofactor">
    <cofactor evidence="1">
        <name>(6R)-5,10-methylene-5,6,7,8-tetrahydrofolate</name>
        <dbReference type="ChEBI" id="CHEBI:15636"/>
    </cofactor>
</comment>
<dbReference type="Pfam" id="PF03441">
    <property type="entry name" value="FAD_binding_7"/>
    <property type="match status" value="1"/>
</dbReference>
<evidence type="ECO:0000259" key="8">
    <source>
        <dbReference type="PROSITE" id="PS51645"/>
    </source>
</evidence>
<dbReference type="InterPro" id="IPR036134">
    <property type="entry name" value="Crypto/Photolyase_FAD-like_sf"/>
</dbReference>
<dbReference type="GO" id="GO:0003904">
    <property type="term" value="F:deoxyribodipyrimidine photo-lyase activity"/>
    <property type="evidence" value="ECO:0007669"/>
    <property type="project" value="UniProtKB-EC"/>
</dbReference>
<dbReference type="Gene3D" id="1.10.579.10">
    <property type="entry name" value="DNA Cyclobutane Dipyrimidine Photolyase, subunit A, domain 3"/>
    <property type="match status" value="1"/>
</dbReference>
<dbReference type="InterPro" id="IPR002081">
    <property type="entry name" value="Cryptochrome/DNA_photolyase_1"/>
</dbReference>
<evidence type="ECO:0000313" key="9">
    <source>
        <dbReference type="EMBL" id="WOT05760.1"/>
    </source>
</evidence>
<comment type="cofactor">
    <cofactor evidence="2">
        <name>FAD</name>
        <dbReference type="ChEBI" id="CHEBI:57692"/>
    </cofactor>
</comment>
<comment type="similarity">
    <text evidence="3">Belongs to the DNA photolyase class-1 family.</text>
</comment>
<comment type="similarity">
    <text evidence="7">Belongs to the DNA photolyase family.</text>
</comment>
<name>A0ABZ0JZN2_9GAMM</name>
<dbReference type="PROSITE" id="PS00691">
    <property type="entry name" value="DNA_PHOTOLYASES_1_2"/>
    <property type="match status" value="1"/>
</dbReference>
<evidence type="ECO:0000256" key="2">
    <source>
        <dbReference type="ARBA" id="ARBA00001974"/>
    </source>
</evidence>
<gene>
    <name evidence="9" type="primary">phrB</name>
    <name evidence="9" type="ORF">RGE70_02720</name>
</gene>
<dbReference type="NCBIfam" id="NF007955">
    <property type="entry name" value="PRK10674.1"/>
    <property type="match status" value="1"/>
</dbReference>
<feature type="domain" description="Photolyase/cryptochrome alpha/beta" evidence="8">
    <location>
        <begin position="9"/>
        <end position="141"/>
    </location>
</feature>
<dbReference type="InterPro" id="IPR006050">
    <property type="entry name" value="DNA_photolyase_N"/>
</dbReference>
<dbReference type="Pfam" id="PF00875">
    <property type="entry name" value="DNA_photolyase"/>
    <property type="match status" value="1"/>
</dbReference>
<dbReference type="Proteomes" id="UP001529491">
    <property type="component" value="Chromosome"/>
</dbReference>
<reference evidence="9 10" key="1">
    <citation type="submission" date="2023-10" db="EMBL/GenBank/DDBJ databases">
        <title>Complete genome sequence of Shewanella sp. DAU334.</title>
        <authorList>
            <person name="Lee Y.-S."/>
            <person name="Jeong H.-R."/>
            <person name="Hwang E.-J."/>
            <person name="Choi Y.-L."/>
            <person name="Kim G.-D."/>
        </authorList>
    </citation>
    <scope>NUCLEOTIDE SEQUENCE [LARGE SCALE GENOMIC DNA]</scope>
    <source>
        <strain evidence="9 10">DAU334</strain>
    </source>
</reference>
<dbReference type="PRINTS" id="PR00147">
    <property type="entry name" value="DNAPHOTLYASE"/>
</dbReference>
<proteinExistence type="inferred from homology"/>
<evidence type="ECO:0000313" key="10">
    <source>
        <dbReference type="Proteomes" id="UP001529491"/>
    </source>
</evidence>
<accession>A0ABZ0JZN2</accession>
<dbReference type="PANTHER" id="PTHR11455">
    <property type="entry name" value="CRYPTOCHROME"/>
    <property type="match status" value="1"/>
</dbReference>
<dbReference type="SUPFAM" id="SSF48173">
    <property type="entry name" value="Cryptochrome/photolyase FAD-binding domain"/>
    <property type="match status" value="1"/>
</dbReference>
<organism evidence="9 10">
    <name type="scientific">Shewanella youngdeokensis</name>
    <dbReference type="NCBI Taxonomy" id="2999068"/>
    <lineage>
        <taxon>Bacteria</taxon>
        <taxon>Pseudomonadati</taxon>
        <taxon>Pseudomonadota</taxon>
        <taxon>Gammaproteobacteria</taxon>
        <taxon>Alteromonadales</taxon>
        <taxon>Shewanellaceae</taxon>
        <taxon>Shewanella</taxon>
    </lineage>
</organism>
<evidence type="ECO:0000256" key="5">
    <source>
        <dbReference type="ARBA" id="ARBA00022827"/>
    </source>
</evidence>
<dbReference type="PANTHER" id="PTHR11455:SF9">
    <property type="entry name" value="CRYPTOCHROME CIRCADIAN CLOCK 5 ISOFORM X1"/>
    <property type="match status" value="1"/>
</dbReference>
<evidence type="ECO:0000256" key="1">
    <source>
        <dbReference type="ARBA" id="ARBA00001932"/>
    </source>
</evidence>
<keyword evidence="10" id="KW-1185">Reference proteome</keyword>
<dbReference type="InterPro" id="IPR014729">
    <property type="entry name" value="Rossmann-like_a/b/a_fold"/>
</dbReference>
<keyword evidence="4 7" id="KW-0285">Flavoprotein</keyword>
<evidence type="ECO:0000256" key="6">
    <source>
        <dbReference type="ARBA" id="ARBA00022991"/>
    </source>
</evidence>
<keyword evidence="6 7" id="KW-0157">Chromophore</keyword>
<dbReference type="Gene3D" id="1.25.40.80">
    <property type="match status" value="1"/>
</dbReference>
<dbReference type="InterPro" id="IPR005101">
    <property type="entry name" value="Cryptochr/Photolyase_FAD-bd"/>
</dbReference>
<evidence type="ECO:0000256" key="7">
    <source>
        <dbReference type="RuleBase" id="RU004182"/>
    </source>
</evidence>
<evidence type="ECO:0000256" key="3">
    <source>
        <dbReference type="ARBA" id="ARBA00005862"/>
    </source>
</evidence>
<dbReference type="SUPFAM" id="SSF52425">
    <property type="entry name" value="Cryptochrome/photolyase, N-terminal domain"/>
    <property type="match status" value="1"/>
</dbReference>
<evidence type="ECO:0000256" key="4">
    <source>
        <dbReference type="ARBA" id="ARBA00022630"/>
    </source>
</evidence>
<sequence length="492" mass="55971">MNDLVSKQAHTLMWFRSDLRLQDNQTLVAACEHAAREGRSVRAIYIATPTQWLIHDVAAIQLDFIERQLNQLAVQLAALGIPLEVRHLDTFSLIPAFLAQYIQQWQVDRVFASSEPEFNECQRDQAVAAKVSLVLHQQHCLLAPLSVLNLSGQMYKVFTPFAKKWREMARAKPIQTLNAPNAMTKPIATPEPIVLDVPKVSSKAWAIGEEAALAQLRLFAMTKAAEYKASRDFPAIDGTSHISAYLAVGILSPRQCVVALLSHYPDALVHDESPGRSWLNEIIWREFYRHLLVAFPRLSKAQNFNQFADNVHWRNNETEFKAWCDGLTGYPLVDAAMRQLNQTGWMHNRLRMVVASFLTKHLLIDWRWGERYFRQQLIDGDLAANNGGWQWSAGTGCDAQPYFRVFNPITQCEKFDPTGEFIRSYLPELASVDLKLIHKLKIPTQEQRFTDNHYIAPIVEHKFARVRALTELAAMKRGGSAKAVDLDKEIFG</sequence>
<dbReference type="EC" id="4.1.99.3" evidence="9"/>
<keyword evidence="5 7" id="KW-0274">FAD</keyword>
<dbReference type="Gene3D" id="3.40.50.620">
    <property type="entry name" value="HUPs"/>
    <property type="match status" value="1"/>
</dbReference>
<keyword evidence="9" id="KW-0456">Lyase</keyword>
<dbReference type="PROSITE" id="PS51645">
    <property type="entry name" value="PHR_CRY_ALPHA_BETA"/>
    <property type="match status" value="1"/>
</dbReference>
<protein>
    <submittedName>
        <fullName evidence="9">Deoxyribodipyrimidine photo-lyase</fullName>
        <ecNumber evidence="9">4.1.99.3</ecNumber>
    </submittedName>
</protein>
<dbReference type="EMBL" id="CP136522">
    <property type="protein sequence ID" value="WOT05760.1"/>
    <property type="molecule type" value="Genomic_DNA"/>
</dbReference>
<dbReference type="InterPro" id="IPR018394">
    <property type="entry name" value="DNA_photolyase_1_CS_C"/>
</dbReference>
<dbReference type="InterPro" id="IPR036155">
    <property type="entry name" value="Crypto/Photolyase_N_sf"/>
</dbReference>
<dbReference type="RefSeq" id="WP_310470022.1">
    <property type="nucleotide sequence ID" value="NZ_CP136522.1"/>
</dbReference>